<dbReference type="AlphaFoldDB" id="A0A9X2GEJ8"/>
<organism evidence="3 4">
    <name type="scientific">Nonomuraea thailandensis</name>
    <dbReference type="NCBI Taxonomy" id="1188745"/>
    <lineage>
        <taxon>Bacteria</taxon>
        <taxon>Bacillati</taxon>
        <taxon>Actinomycetota</taxon>
        <taxon>Actinomycetes</taxon>
        <taxon>Streptosporangiales</taxon>
        <taxon>Streptosporangiaceae</taxon>
        <taxon>Nonomuraea</taxon>
    </lineage>
</organism>
<dbReference type="Pfam" id="PF13185">
    <property type="entry name" value="GAF_2"/>
    <property type="match status" value="1"/>
</dbReference>
<dbReference type="InterPro" id="IPR003018">
    <property type="entry name" value="GAF"/>
</dbReference>
<keyword evidence="1" id="KW-0378">Hydrolase</keyword>
<dbReference type="SUPFAM" id="SSF55785">
    <property type="entry name" value="PYP-like sensor domain (PAS domain)"/>
    <property type="match status" value="1"/>
</dbReference>
<name>A0A9X2GEJ8_9ACTN</name>
<dbReference type="SMART" id="SM00065">
    <property type="entry name" value="GAF"/>
    <property type="match status" value="1"/>
</dbReference>
<dbReference type="InterPro" id="IPR029016">
    <property type="entry name" value="GAF-like_dom_sf"/>
</dbReference>
<dbReference type="InterPro" id="IPR035965">
    <property type="entry name" value="PAS-like_dom_sf"/>
</dbReference>
<evidence type="ECO:0000313" key="3">
    <source>
        <dbReference type="EMBL" id="MCP2356180.1"/>
    </source>
</evidence>
<dbReference type="Proteomes" id="UP001139648">
    <property type="component" value="Unassembled WGS sequence"/>
</dbReference>
<dbReference type="Pfam" id="PF01590">
    <property type="entry name" value="GAF"/>
    <property type="match status" value="1"/>
</dbReference>
<sequence>MSDAHLTAALDETLMWAARATAAHIAVLYLLDDTEQVLLMQAELGLPGPVVGPWSRMRRASDTPVAASVRLRERIWVADPEELARRFPAASLLAPYHFSIMASPIAVDGQVKGTWALIWPAPRTSPPQQGEGEAIERVSQRLGELLQDGGPPVLATGSPRVLPSPAAAAPEPGTATAAAGFAERLRDGCVAVDLHGRVTYVNPPAAELLGGSVPEICDRVLWEAVGWLRDPFFKDRFRAAVVGQRLTCCTLHPPHGDPIEIRMHPGPSGVSLQLMCVDEAPPDPDGSPVSAQPHGVHNLLHMAATLTSALTTSQVIDVVTDHMLPMCGVQAMTILVAEGGRMRIIGSHGCSPELLNHLDFLPLTSVGPVGDVARTGRPAFLGDGQGPGDQAPDAMPPGGMAAWAFLPLAFADRVIGVCVLAFDHPRRFAGAERATLTSLAGMMAQALDRALLYEAKDNVAHCLQTNLLPRRLPEIEGLETAARYTPATRGAGIGGDFYDLIRLHDSAAVAVIGDVQGHNMAAAALMGQVRTAIHTSVAADAHLGGDPGGVLRHANRLLLDLDTELFTSCLVVHLDLRLRAFSAANAGHMPPLLRVPHGSAEPVDVPPGPLLGIDPDAEYHPVQVPFSPGAVLALYTDGLVERPDTHLGEAIAGLAAQLTQAADQPLHRLSETLLDCAPDAEQRCDDIALLLLKHQQPAR</sequence>
<evidence type="ECO:0000313" key="4">
    <source>
        <dbReference type="Proteomes" id="UP001139648"/>
    </source>
</evidence>
<evidence type="ECO:0000259" key="2">
    <source>
        <dbReference type="PROSITE" id="PS50112"/>
    </source>
</evidence>
<feature type="domain" description="PAS" evidence="2">
    <location>
        <begin position="183"/>
        <end position="219"/>
    </location>
</feature>
<dbReference type="InterPro" id="IPR052016">
    <property type="entry name" value="Bact_Sigma-Reg"/>
</dbReference>
<dbReference type="SUPFAM" id="SSF81606">
    <property type="entry name" value="PP2C-like"/>
    <property type="match status" value="1"/>
</dbReference>
<dbReference type="Gene3D" id="3.30.450.40">
    <property type="match status" value="2"/>
</dbReference>
<dbReference type="PANTHER" id="PTHR43156:SF2">
    <property type="entry name" value="STAGE II SPORULATION PROTEIN E"/>
    <property type="match status" value="1"/>
</dbReference>
<proteinExistence type="predicted"/>
<dbReference type="PROSITE" id="PS50112">
    <property type="entry name" value="PAS"/>
    <property type="match status" value="1"/>
</dbReference>
<dbReference type="InterPro" id="IPR000014">
    <property type="entry name" value="PAS"/>
</dbReference>
<dbReference type="SMART" id="SM00091">
    <property type="entry name" value="PAS"/>
    <property type="match status" value="1"/>
</dbReference>
<reference evidence="3" key="1">
    <citation type="submission" date="2022-06" db="EMBL/GenBank/DDBJ databases">
        <title>Sequencing the genomes of 1000 actinobacteria strains.</title>
        <authorList>
            <person name="Klenk H.-P."/>
        </authorList>
    </citation>
    <scope>NUCLEOTIDE SEQUENCE</scope>
    <source>
        <strain evidence="3">DSM 46694</strain>
    </source>
</reference>
<dbReference type="PANTHER" id="PTHR43156">
    <property type="entry name" value="STAGE II SPORULATION PROTEIN E-RELATED"/>
    <property type="match status" value="1"/>
</dbReference>
<dbReference type="CDD" id="cd00130">
    <property type="entry name" value="PAS"/>
    <property type="match status" value="1"/>
</dbReference>
<protein>
    <submittedName>
        <fullName evidence="3">Serine phosphatase RsbU (Regulator of sigma subunit)/PAS domain-containing protein</fullName>
    </submittedName>
</protein>
<dbReference type="InterPro" id="IPR036457">
    <property type="entry name" value="PPM-type-like_dom_sf"/>
</dbReference>
<dbReference type="EMBL" id="JAMZEB010000002">
    <property type="protein sequence ID" value="MCP2356180.1"/>
    <property type="molecule type" value="Genomic_DNA"/>
</dbReference>
<dbReference type="SUPFAM" id="SSF55781">
    <property type="entry name" value="GAF domain-like"/>
    <property type="match status" value="2"/>
</dbReference>
<evidence type="ECO:0000256" key="1">
    <source>
        <dbReference type="ARBA" id="ARBA00022801"/>
    </source>
</evidence>
<dbReference type="GO" id="GO:0016791">
    <property type="term" value="F:phosphatase activity"/>
    <property type="evidence" value="ECO:0007669"/>
    <property type="project" value="TreeGrafter"/>
</dbReference>
<keyword evidence="4" id="KW-1185">Reference proteome</keyword>
<comment type="caution">
    <text evidence="3">The sequence shown here is derived from an EMBL/GenBank/DDBJ whole genome shotgun (WGS) entry which is preliminary data.</text>
</comment>
<dbReference type="Gene3D" id="3.30.450.20">
    <property type="entry name" value="PAS domain"/>
    <property type="match status" value="1"/>
</dbReference>
<accession>A0A9X2GEJ8</accession>
<dbReference type="SMART" id="SM00331">
    <property type="entry name" value="PP2C_SIG"/>
    <property type="match status" value="1"/>
</dbReference>
<dbReference type="Pfam" id="PF07228">
    <property type="entry name" value="SpoIIE"/>
    <property type="match status" value="1"/>
</dbReference>
<dbReference type="Gene3D" id="3.60.40.10">
    <property type="entry name" value="PPM-type phosphatase domain"/>
    <property type="match status" value="1"/>
</dbReference>
<dbReference type="RefSeq" id="WP_253742943.1">
    <property type="nucleotide sequence ID" value="NZ_BAABKA010000001.1"/>
</dbReference>
<gene>
    <name evidence="3" type="ORF">HD597_003200</name>
</gene>
<dbReference type="InterPro" id="IPR001932">
    <property type="entry name" value="PPM-type_phosphatase-like_dom"/>
</dbReference>